<evidence type="ECO:0000259" key="1">
    <source>
        <dbReference type="PROSITE" id="PS51202"/>
    </source>
</evidence>
<dbReference type="PROSITE" id="PS51202">
    <property type="entry name" value="RCK_C"/>
    <property type="match status" value="1"/>
</dbReference>
<dbReference type="EMBL" id="JBHTNU010000010">
    <property type="protein sequence ID" value="MFD1427540.1"/>
    <property type="molecule type" value="Genomic_DNA"/>
</dbReference>
<dbReference type="InterPro" id="IPR058776">
    <property type="entry name" value="KhtT-like_N"/>
</dbReference>
<dbReference type="InterPro" id="IPR026278">
    <property type="entry name" value="KhtT"/>
</dbReference>
<organism evidence="2 3">
    <name type="scientific">Kroppenstedtia sanguinis</name>
    <dbReference type="NCBI Taxonomy" id="1380684"/>
    <lineage>
        <taxon>Bacteria</taxon>
        <taxon>Bacillati</taxon>
        <taxon>Bacillota</taxon>
        <taxon>Bacilli</taxon>
        <taxon>Bacillales</taxon>
        <taxon>Thermoactinomycetaceae</taxon>
        <taxon>Kroppenstedtia</taxon>
    </lineage>
</organism>
<proteinExistence type="predicted"/>
<dbReference type="Pfam" id="PF02080">
    <property type="entry name" value="TrkA_C"/>
    <property type="match status" value="1"/>
</dbReference>
<evidence type="ECO:0000313" key="3">
    <source>
        <dbReference type="Proteomes" id="UP001597282"/>
    </source>
</evidence>
<comment type="caution">
    <text evidence="2">The sequence shown here is derived from an EMBL/GenBank/DDBJ whole genome shotgun (WGS) entry which is preliminary data.</text>
</comment>
<accession>A0ABW4C9V9</accession>
<dbReference type="InterPro" id="IPR050144">
    <property type="entry name" value="AAE_transporter"/>
</dbReference>
<dbReference type="RefSeq" id="WP_380165695.1">
    <property type="nucleotide sequence ID" value="NZ_JBHTNU010000010.1"/>
</dbReference>
<dbReference type="PANTHER" id="PTHR30445">
    <property type="entry name" value="K(+)_H(+) ANTIPORTER SUBUNIT KHTT"/>
    <property type="match status" value="1"/>
</dbReference>
<protein>
    <submittedName>
        <fullName evidence="2">Cation:proton antiporter regulatory subunit</fullName>
    </submittedName>
</protein>
<dbReference type="Gene3D" id="3.30.70.1450">
    <property type="entry name" value="Regulator of K+ conductance, C-terminal domain"/>
    <property type="match status" value="1"/>
</dbReference>
<dbReference type="PANTHER" id="PTHR30445:SF8">
    <property type="entry name" value="K(+)_H(+) ANTIPORTER SUBUNIT KHTT"/>
    <property type="match status" value="1"/>
</dbReference>
<gene>
    <name evidence="2" type="ORF">ACFQ4Y_11550</name>
</gene>
<evidence type="ECO:0000313" key="2">
    <source>
        <dbReference type="EMBL" id="MFD1427540.1"/>
    </source>
</evidence>
<dbReference type="Pfam" id="PF25991">
    <property type="entry name" value="KhtT_N"/>
    <property type="match status" value="1"/>
</dbReference>
<keyword evidence="3" id="KW-1185">Reference proteome</keyword>
<sequence length="164" mass="18455">MLDIRETDLPGIGRKFQLETRSGEKAVVILHDDGRREVYQFEPDDPDESKCIVTLDDEESRQLAGIIGGMSYRPKALENIEMALEDLIIEWYKIPPHAKCNGITIGELKVRQRTGTTIIAVIEKNQRKIINPGPDHVLVSDATMIIAGSRKQINHLKQILSGQE</sequence>
<dbReference type="Proteomes" id="UP001597282">
    <property type="component" value="Unassembled WGS sequence"/>
</dbReference>
<dbReference type="InterPro" id="IPR036721">
    <property type="entry name" value="RCK_C_sf"/>
</dbReference>
<dbReference type="PIRSF" id="PIRSF005028">
    <property type="entry name" value="KhtT"/>
    <property type="match status" value="1"/>
</dbReference>
<dbReference type="SUPFAM" id="SSF116726">
    <property type="entry name" value="TrkA C-terminal domain-like"/>
    <property type="match status" value="1"/>
</dbReference>
<feature type="domain" description="RCK C-terminal" evidence="1">
    <location>
        <begin position="77"/>
        <end position="162"/>
    </location>
</feature>
<name>A0ABW4C9V9_9BACL</name>
<reference evidence="3" key="1">
    <citation type="journal article" date="2019" name="Int. J. Syst. Evol. Microbiol.">
        <title>The Global Catalogue of Microorganisms (GCM) 10K type strain sequencing project: providing services to taxonomists for standard genome sequencing and annotation.</title>
        <authorList>
            <consortium name="The Broad Institute Genomics Platform"/>
            <consortium name="The Broad Institute Genome Sequencing Center for Infectious Disease"/>
            <person name="Wu L."/>
            <person name="Ma J."/>
        </authorList>
    </citation>
    <scope>NUCLEOTIDE SEQUENCE [LARGE SCALE GENOMIC DNA]</scope>
    <source>
        <strain evidence="3">S1</strain>
    </source>
</reference>
<dbReference type="InterPro" id="IPR006037">
    <property type="entry name" value="RCK_C"/>
</dbReference>